<keyword evidence="9 14" id="KW-0472">Membrane</keyword>
<feature type="transmembrane region" description="Helical" evidence="14">
    <location>
        <begin position="290"/>
        <end position="309"/>
    </location>
</feature>
<sequence length="521" mass="55237">MAELATTLLIGTMCIVAAMAVGDKAVHSLHIWWMTESGATIVVGMVPVVFTLLLLPPIIFDSGYSLNHSMFFSNIGSILIFAFIGTLVAFAITAPVLYFGLGGSTGLLTPMESLAFSALISAVDPVATLAIFTRSGASPKLNALIFGESVLNDAVAIVLFKTVVQLGVTTSIGTQGAAAVTAGQLLGAVGSFCFIFIGSLAIGVLGGAIIALFFKIVAFRTLPEAEAAPAELIVLICMSYTTFLLAEFAKLSGIVASLFSGAIAVMYVQKNLSPAGAKLCKTIVKTLAKFTETIVFLLIGYGFWLYTLGHTSTSVAARHPELIHQGEGNSTVLPNTPCLSPESNQVSPSFIVLTICMCLISRAIATFPLTFIANLFRSKANKIQLNEQCVIWFSGLRGAIALALAVEFPTADEVAVEHSGSFCYQRDHVVSCTIVVVLFTVFVMGGATKPVLKLAGIEMGLTKAKVPLKPTHGRRWKNKLRWLDTNVVRPVLVSQREPAISAETSPRGHFHSIALPLAVPV</sequence>
<feature type="transmembrane region" description="Helical" evidence="14">
    <location>
        <begin position="350"/>
        <end position="377"/>
    </location>
</feature>
<gene>
    <name evidence="16" type="ORF">AB1Y20_018780</name>
</gene>
<dbReference type="GO" id="GO:0015386">
    <property type="term" value="F:potassium:proton antiporter activity"/>
    <property type="evidence" value="ECO:0007669"/>
    <property type="project" value="TreeGrafter"/>
</dbReference>
<dbReference type="GO" id="GO:0051453">
    <property type="term" value="P:regulation of intracellular pH"/>
    <property type="evidence" value="ECO:0007669"/>
    <property type="project" value="TreeGrafter"/>
</dbReference>
<keyword evidence="5 14" id="KW-1133">Transmembrane helix</keyword>
<evidence type="ECO:0000313" key="17">
    <source>
        <dbReference type="Proteomes" id="UP001515480"/>
    </source>
</evidence>
<evidence type="ECO:0000256" key="2">
    <source>
        <dbReference type="ARBA" id="ARBA00022448"/>
    </source>
</evidence>
<keyword evidence="6" id="KW-0333">Golgi apparatus</keyword>
<dbReference type="InterPro" id="IPR018422">
    <property type="entry name" value="Cation/H_exchanger_CPA1"/>
</dbReference>
<keyword evidence="17" id="KW-1185">Reference proteome</keyword>
<keyword evidence="3" id="KW-0050">Antiport</keyword>
<evidence type="ECO:0000256" key="5">
    <source>
        <dbReference type="ARBA" id="ARBA00022989"/>
    </source>
</evidence>
<dbReference type="InterPro" id="IPR004709">
    <property type="entry name" value="NaH_exchanger"/>
</dbReference>
<evidence type="ECO:0000313" key="16">
    <source>
        <dbReference type="EMBL" id="KAL1523860.1"/>
    </source>
</evidence>
<dbReference type="PANTHER" id="PTHR10110:SF191">
    <property type="entry name" value="SODIUM_HYDROGEN EXCHANGER 8"/>
    <property type="match status" value="1"/>
</dbReference>
<organism evidence="16 17">
    <name type="scientific">Prymnesium parvum</name>
    <name type="common">Toxic golden alga</name>
    <dbReference type="NCBI Taxonomy" id="97485"/>
    <lineage>
        <taxon>Eukaryota</taxon>
        <taxon>Haptista</taxon>
        <taxon>Haptophyta</taxon>
        <taxon>Prymnesiophyceae</taxon>
        <taxon>Prymnesiales</taxon>
        <taxon>Prymnesiaceae</taxon>
        <taxon>Prymnesium</taxon>
    </lineage>
</organism>
<dbReference type="GO" id="GO:0000139">
    <property type="term" value="C:Golgi membrane"/>
    <property type="evidence" value="ECO:0007669"/>
    <property type="project" value="UniProtKB-SubCell"/>
</dbReference>
<dbReference type="Proteomes" id="UP001515480">
    <property type="component" value="Unassembled WGS sequence"/>
</dbReference>
<dbReference type="GO" id="GO:0098719">
    <property type="term" value="P:sodium ion import across plasma membrane"/>
    <property type="evidence" value="ECO:0007669"/>
    <property type="project" value="TreeGrafter"/>
</dbReference>
<dbReference type="Gene3D" id="6.10.140.1330">
    <property type="match status" value="1"/>
</dbReference>
<keyword evidence="2" id="KW-0813">Transport</keyword>
<feature type="transmembrane region" description="Helical" evidence="14">
    <location>
        <begin position="251"/>
        <end position="269"/>
    </location>
</feature>
<evidence type="ECO:0000256" key="10">
    <source>
        <dbReference type="ARBA" id="ARBA00023201"/>
    </source>
</evidence>
<dbReference type="PANTHER" id="PTHR10110">
    <property type="entry name" value="SODIUM/HYDROGEN EXCHANGER"/>
    <property type="match status" value="1"/>
</dbReference>
<dbReference type="AlphaFoldDB" id="A0AB34JPM4"/>
<evidence type="ECO:0000256" key="13">
    <source>
        <dbReference type="ARBA" id="ARBA00042692"/>
    </source>
</evidence>
<dbReference type="InterPro" id="IPR006153">
    <property type="entry name" value="Cation/H_exchanger_TM"/>
</dbReference>
<dbReference type="GO" id="GO:0005886">
    <property type="term" value="C:plasma membrane"/>
    <property type="evidence" value="ECO:0007669"/>
    <property type="project" value="TreeGrafter"/>
</dbReference>
<feature type="transmembrane region" description="Helical" evidence="14">
    <location>
        <begin position="113"/>
        <end position="132"/>
    </location>
</feature>
<evidence type="ECO:0000256" key="1">
    <source>
        <dbReference type="ARBA" id="ARBA00004653"/>
    </source>
</evidence>
<evidence type="ECO:0000256" key="12">
    <source>
        <dbReference type="ARBA" id="ARBA00042291"/>
    </source>
</evidence>
<comment type="subcellular location">
    <subcellularLocation>
        <location evidence="1">Golgi apparatus membrane</location>
        <topology evidence="1">Multi-pass membrane protein</topology>
    </subcellularLocation>
</comment>
<dbReference type="GO" id="GO:0015385">
    <property type="term" value="F:sodium:proton antiporter activity"/>
    <property type="evidence" value="ECO:0007669"/>
    <property type="project" value="InterPro"/>
</dbReference>
<feature type="transmembrane region" description="Helical" evidence="14">
    <location>
        <begin position="428"/>
        <end position="447"/>
    </location>
</feature>
<evidence type="ECO:0000256" key="14">
    <source>
        <dbReference type="SAM" id="Phobius"/>
    </source>
</evidence>
<reference evidence="16 17" key="1">
    <citation type="journal article" date="2024" name="Science">
        <title>Giant polyketide synthase enzymes in the biosynthesis of giant marine polyether toxins.</title>
        <authorList>
            <person name="Fallon T.R."/>
            <person name="Shende V.V."/>
            <person name="Wierzbicki I.H."/>
            <person name="Pendleton A.L."/>
            <person name="Watervoot N.F."/>
            <person name="Auber R.P."/>
            <person name="Gonzalez D.J."/>
            <person name="Wisecaver J.H."/>
            <person name="Moore B.S."/>
        </authorList>
    </citation>
    <scope>NUCLEOTIDE SEQUENCE [LARGE SCALE GENOMIC DNA]</scope>
    <source>
        <strain evidence="16 17">12B1</strain>
    </source>
</reference>
<keyword evidence="10" id="KW-0739">Sodium transport</keyword>
<feature type="transmembrane region" description="Helical" evidence="14">
    <location>
        <begin position="38"/>
        <end position="59"/>
    </location>
</feature>
<evidence type="ECO:0000256" key="9">
    <source>
        <dbReference type="ARBA" id="ARBA00023136"/>
    </source>
</evidence>
<dbReference type="PRINTS" id="PR01084">
    <property type="entry name" value="NAHEXCHNGR"/>
</dbReference>
<accession>A0AB34JPM4</accession>
<evidence type="ECO:0000256" key="6">
    <source>
        <dbReference type="ARBA" id="ARBA00023034"/>
    </source>
</evidence>
<dbReference type="Pfam" id="PF00999">
    <property type="entry name" value="Na_H_Exchanger"/>
    <property type="match status" value="1"/>
</dbReference>
<keyword evidence="8" id="KW-0406">Ion transport</keyword>
<feature type="transmembrane region" description="Helical" evidence="14">
    <location>
        <begin position="188"/>
        <end position="214"/>
    </location>
</feature>
<proteinExistence type="predicted"/>
<keyword evidence="4 14" id="KW-0812">Transmembrane</keyword>
<feature type="transmembrane region" description="Helical" evidence="14">
    <location>
        <begin position="71"/>
        <end position="101"/>
    </location>
</feature>
<keyword evidence="7" id="KW-0915">Sodium</keyword>
<dbReference type="EMBL" id="JBGBPQ010000005">
    <property type="protein sequence ID" value="KAL1523860.1"/>
    <property type="molecule type" value="Genomic_DNA"/>
</dbReference>
<evidence type="ECO:0000256" key="4">
    <source>
        <dbReference type="ARBA" id="ARBA00022692"/>
    </source>
</evidence>
<evidence type="ECO:0000256" key="11">
    <source>
        <dbReference type="ARBA" id="ARBA00040570"/>
    </source>
</evidence>
<evidence type="ECO:0000256" key="7">
    <source>
        <dbReference type="ARBA" id="ARBA00023053"/>
    </source>
</evidence>
<name>A0AB34JPM4_PRYPA</name>
<evidence type="ECO:0000256" key="8">
    <source>
        <dbReference type="ARBA" id="ARBA00023065"/>
    </source>
</evidence>
<evidence type="ECO:0000256" key="3">
    <source>
        <dbReference type="ARBA" id="ARBA00022449"/>
    </source>
</evidence>
<comment type="caution">
    <text evidence="16">The sequence shown here is derived from an EMBL/GenBank/DDBJ whole genome shotgun (WGS) entry which is preliminary data.</text>
</comment>
<protein>
    <recommendedName>
        <fullName evidence="11">Sodium/hydrogen exchanger 8</fullName>
    </recommendedName>
    <alternativeName>
        <fullName evidence="12">Na(+)/H(+) exchanger 8</fullName>
    </alternativeName>
    <alternativeName>
        <fullName evidence="13">Solute carrier family 9 member 8</fullName>
    </alternativeName>
</protein>
<feature type="domain" description="Cation/H+ exchanger transmembrane" evidence="15">
    <location>
        <begin position="37"/>
        <end position="453"/>
    </location>
</feature>
<evidence type="ECO:0000259" key="15">
    <source>
        <dbReference type="Pfam" id="PF00999"/>
    </source>
</evidence>